<comment type="caution">
    <text evidence="4">The sequence shown here is derived from an EMBL/GenBank/DDBJ whole genome shotgun (WGS) entry which is preliminary data.</text>
</comment>
<dbReference type="InterPro" id="IPR052344">
    <property type="entry name" value="Transposase-related"/>
</dbReference>
<keyword evidence="5" id="KW-1185">Reference proteome</keyword>
<evidence type="ECO:0000256" key="1">
    <source>
        <dbReference type="SAM" id="MobiDB-lite"/>
    </source>
</evidence>
<dbReference type="InterPro" id="IPR004291">
    <property type="entry name" value="Transposase_IS66_central"/>
</dbReference>
<dbReference type="EMBL" id="JAPNKA010000001">
    <property type="protein sequence ID" value="MCY1079587.1"/>
    <property type="molecule type" value="Genomic_DNA"/>
</dbReference>
<evidence type="ECO:0000259" key="3">
    <source>
        <dbReference type="Pfam" id="PF13005"/>
    </source>
</evidence>
<sequence length="499" mass="55887">MSFQLETEKDVERLRQAALLLEAENRRLVARVVELTRKLMSAQGQDAEELQLRLQEVERQLAQRTAELFGPSSEKRPRPRQDEGDKPEEAAPQQGHGPRPQSTLPTLEVVHTLEEPDKQCPKCGGALAEMQGCYEEAEEVDVVERRFVLHRHKRQKYRCGCGGCVETALGPPKLQPGGRYSVDFAVEVAVAKYLDHLPLERQVRIMAREGLTVDSQTLWDQVEALARLLAPAHEALHAALLTRDVLGGDETRWPLLGSKNPKRWHAWALCAPDAVVYRIAEGRTAEDARAMLKDFSGILMVDGLGSYDSYAGHGGRFTLVHCWAHVRRKFVECEEKFPQATEAIELIGELYALEREYKVGPPDAARLLELRQHKSRAVIDRLHQWARGVQALPGSALGQAVKYMSNMWTGLTRFLSDARVPLDNNATERALRGLVVGRKNHYGSRSRRGTEVAALFYSLLETAKLCGVDPKRYLREAALAALRGEEIPLPHQFEAVAVG</sequence>
<organism evidence="4 5">
    <name type="scientific">Archangium lansingense</name>
    <dbReference type="NCBI Taxonomy" id="2995310"/>
    <lineage>
        <taxon>Bacteria</taxon>
        <taxon>Pseudomonadati</taxon>
        <taxon>Myxococcota</taxon>
        <taxon>Myxococcia</taxon>
        <taxon>Myxococcales</taxon>
        <taxon>Cystobacterineae</taxon>
        <taxon>Archangiaceae</taxon>
        <taxon>Archangium</taxon>
    </lineage>
</organism>
<gene>
    <name evidence="4" type="ORF">OV287_34520</name>
</gene>
<dbReference type="NCBIfam" id="NF033517">
    <property type="entry name" value="transpos_IS66"/>
    <property type="match status" value="1"/>
</dbReference>
<feature type="region of interest" description="Disordered" evidence="1">
    <location>
        <begin position="64"/>
        <end position="103"/>
    </location>
</feature>
<dbReference type="Proteomes" id="UP001207654">
    <property type="component" value="Unassembled WGS sequence"/>
</dbReference>
<reference evidence="4 5" key="1">
    <citation type="submission" date="2022-11" db="EMBL/GenBank/DDBJ databases">
        <title>Minimal conservation of predation-associated metabolite biosynthetic gene clusters underscores biosynthetic potential of Myxococcota including descriptions for ten novel species: Archangium lansinium sp. nov., Myxococcus landrumus sp. nov., Nannocystis bai.</title>
        <authorList>
            <person name="Ahearne A."/>
            <person name="Stevens C."/>
            <person name="Phillips K."/>
        </authorList>
    </citation>
    <scope>NUCLEOTIDE SEQUENCE [LARGE SCALE GENOMIC DNA]</scope>
    <source>
        <strain evidence="4 5">MIWBW</strain>
    </source>
</reference>
<feature type="compositionally biased region" description="Basic and acidic residues" evidence="1">
    <location>
        <begin position="73"/>
        <end position="89"/>
    </location>
</feature>
<dbReference type="InterPro" id="IPR024474">
    <property type="entry name" value="Znf_dom_IS66"/>
</dbReference>
<name>A0ABT4AD38_9BACT</name>
<dbReference type="PANTHER" id="PTHR33678">
    <property type="entry name" value="BLL1576 PROTEIN"/>
    <property type="match status" value="1"/>
</dbReference>
<accession>A0ABT4AD38</accession>
<dbReference type="RefSeq" id="WP_267538296.1">
    <property type="nucleotide sequence ID" value="NZ_JAPNKA010000001.1"/>
</dbReference>
<proteinExistence type="predicted"/>
<dbReference type="Pfam" id="PF03050">
    <property type="entry name" value="DDE_Tnp_IS66"/>
    <property type="match status" value="1"/>
</dbReference>
<dbReference type="Pfam" id="PF13005">
    <property type="entry name" value="zf-IS66"/>
    <property type="match status" value="1"/>
</dbReference>
<evidence type="ECO:0000313" key="5">
    <source>
        <dbReference type="Proteomes" id="UP001207654"/>
    </source>
</evidence>
<evidence type="ECO:0000313" key="4">
    <source>
        <dbReference type="EMBL" id="MCY1079587.1"/>
    </source>
</evidence>
<evidence type="ECO:0000259" key="2">
    <source>
        <dbReference type="Pfam" id="PF03050"/>
    </source>
</evidence>
<feature type="domain" description="Transposase IS66 zinc-finger binding" evidence="3">
    <location>
        <begin position="117"/>
        <end position="161"/>
    </location>
</feature>
<feature type="domain" description="Transposase IS66 central" evidence="2">
    <location>
        <begin position="178"/>
        <end position="451"/>
    </location>
</feature>
<protein>
    <submittedName>
        <fullName evidence="4">IS66 family transposase</fullName>
    </submittedName>
</protein>